<keyword evidence="1" id="KW-0812">Transmembrane</keyword>
<organism evidence="2">
    <name type="scientific">Rhizophora mucronata</name>
    <name type="common">Asiatic mangrove</name>
    <dbReference type="NCBI Taxonomy" id="61149"/>
    <lineage>
        <taxon>Eukaryota</taxon>
        <taxon>Viridiplantae</taxon>
        <taxon>Streptophyta</taxon>
        <taxon>Embryophyta</taxon>
        <taxon>Tracheophyta</taxon>
        <taxon>Spermatophyta</taxon>
        <taxon>Magnoliopsida</taxon>
        <taxon>eudicotyledons</taxon>
        <taxon>Gunneridae</taxon>
        <taxon>Pentapetalae</taxon>
        <taxon>rosids</taxon>
        <taxon>fabids</taxon>
        <taxon>Malpighiales</taxon>
        <taxon>Rhizophoraceae</taxon>
        <taxon>Rhizophora</taxon>
    </lineage>
</organism>
<dbReference type="EMBL" id="GGEC01056704">
    <property type="protein sequence ID" value="MBX37188.1"/>
    <property type="molecule type" value="Transcribed_RNA"/>
</dbReference>
<feature type="transmembrane region" description="Helical" evidence="1">
    <location>
        <begin position="12"/>
        <end position="34"/>
    </location>
</feature>
<sequence>MGSLGGKKWFIHALLCNFFLLFVSSLFFFFFWLLGKFERNDGKFESLSGKMVYLHIIVKF</sequence>
<protein>
    <submittedName>
        <fullName evidence="2">Uncharacterized protein</fullName>
    </submittedName>
</protein>
<dbReference type="AlphaFoldDB" id="A0A2P2N3Y2"/>
<keyword evidence="1" id="KW-1133">Transmembrane helix</keyword>
<proteinExistence type="predicted"/>
<name>A0A2P2N3Y2_RHIMU</name>
<evidence type="ECO:0000313" key="2">
    <source>
        <dbReference type="EMBL" id="MBX37188.1"/>
    </source>
</evidence>
<evidence type="ECO:0000256" key="1">
    <source>
        <dbReference type="SAM" id="Phobius"/>
    </source>
</evidence>
<keyword evidence="1" id="KW-0472">Membrane</keyword>
<reference evidence="2" key="1">
    <citation type="submission" date="2018-02" db="EMBL/GenBank/DDBJ databases">
        <title>Rhizophora mucronata_Transcriptome.</title>
        <authorList>
            <person name="Meera S.P."/>
            <person name="Sreeshan A."/>
            <person name="Augustine A."/>
        </authorList>
    </citation>
    <scope>NUCLEOTIDE SEQUENCE</scope>
    <source>
        <tissue evidence="2">Leaf</tissue>
    </source>
</reference>
<accession>A0A2P2N3Y2</accession>